<proteinExistence type="predicted"/>
<dbReference type="Proteomes" id="UP000694251">
    <property type="component" value="Chromosome 6"/>
</dbReference>
<feature type="non-terminal residue" evidence="1">
    <location>
        <position position="34"/>
    </location>
</feature>
<dbReference type="AlphaFoldDB" id="A0A8T2CH61"/>
<accession>A0A8T2CH61</accession>
<name>A0A8T2CH61_ARASU</name>
<evidence type="ECO:0000313" key="2">
    <source>
        <dbReference type="Proteomes" id="UP000694251"/>
    </source>
</evidence>
<keyword evidence="2" id="KW-1185">Reference proteome</keyword>
<feature type="non-terminal residue" evidence="1">
    <location>
        <position position="1"/>
    </location>
</feature>
<reference evidence="1 2" key="1">
    <citation type="submission" date="2020-12" db="EMBL/GenBank/DDBJ databases">
        <title>Concerted genomic and epigenomic changes stabilize Arabidopsis allopolyploids.</title>
        <authorList>
            <person name="Chen Z."/>
        </authorList>
    </citation>
    <scope>NUCLEOTIDE SEQUENCE [LARGE SCALE GENOMIC DNA]</scope>
    <source>
        <strain evidence="1">As9502</strain>
        <tissue evidence="1">Leaf</tissue>
    </source>
</reference>
<evidence type="ECO:0000313" key="1">
    <source>
        <dbReference type="EMBL" id="KAG7596244.1"/>
    </source>
</evidence>
<protein>
    <submittedName>
        <fullName evidence="1">Uncharacterized protein</fullName>
    </submittedName>
</protein>
<comment type="caution">
    <text evidence="1">The sequence shown here is derived from an EMBL/GenBank/DDBJ whole genome shotgun (WGS) entry which is preliminary data.</text>
</comment>
<dbReference type="EMBL" id="JAEFBJ010000006">
    <property type="protein sequence ID" value="KAG7596244.1"/>
    <property type="molecule type" value="Genomic_DNA"/>
</dbReference>
<organism evidence="1 2">
    <name type="scientific">Arabidopsis suecica</name>
    <name type="common">Swedish thale-cress</name>
    <name type="synonym">Cardaminopsis suecica</name>
    <dbReference type="NCBI Taxonomy" id="45249"/>
    <lineage>
        <taxon>Eukaryota</taxon>
        <taxon>Viridiplantae</taxon>
        <taxon>Streptophyta</taxon>
        <taxon>Embryophyta</taxon>
        <taxon>Tracheophyta</taxon>
        <taxon>Spermatophyta</taxon>
        <taxon>Magnoliopsida</taxon>
        <taxon>eudicotyledons</taxon>
        <taxon>Gunneridae</taxon>
        <taxon>Pentapetalae</taxon>
        <taxon>rosids</taxon>
        <taxon>malvids</taxon>
        <taxon>Brassicales</taxon>
        <taxon>Brassicaceae</taxon>
        <taxon>Camelineae</taxon>
        <taxon>Arabidopsis</taxon>
    </lineage>
</organism>
<gene>
    <name evidence="1" type="ORF">ISN44_As06g007300</name>
</gene>
<sequence>VVDLRNTVGLKMLKRKSRRIVVNLCVNLMVSKKV</sequence>